<keyword evidence="4" id="KW-0675">Receptor</keyword>
<protein>
    <submittedName>
        <fullName evidence="4">Receptor</fullName>
    </submittedName>
</protein>
<dbReference type="InterPro" id="IPR006757">
    <property type="entry name" value="OGF_rcpt"/>
</dbReference>
<organism evidence="4 5">
    <name type="scientific">Didymella rabiei</name>
    <name type="common">Chickpea ascochyta blight fungus</name>
    <name type="synonym">Mycosphaerella rabiei</name>
    <dbReference type="NCBI Taxonomy" id="5454"/>
    <lineage>
        <taxon>Eukaryota</taxon>
        <taxon>Fungi</taxon>
        <taxon>Dikarya</taxon>
        <taxon>Ascomycota</taxon>
        <taxon>Pezizomycotina</taxon>
        <taxon>Dothideomycetes</taxon>
        <taxon>Pleosporomycetidae</taxon>
        <taxon>Pleosporales</taxon>
        <taxon>Pleosporineae</taxon>
        <taxon>Didymellaceae</taxon>
        <taxon>Ascochyta</taxon>
    </lineage>
</organism>
<comment type="caution">
    <text evidence="4">The sequence shown here is derived from an EMBL/GenBank/DDBJ whole genome shotgun (WGS) entry which is preliminary data.</text>
</comment>
<dbReference type="STRING" id="5454.A0A162YYF7"/>
<feature type="domain" description="Opioid growth factor receptor (OGFr) conserved" evidence="3">
    <location>
        <begin position="185"/>
        <end position="253"/>
    </location>
</feature>
<evidence type="ECO:0000313" key="4">
    <source>
        <dbReference type="EMBL" id="KZM20299.1"/>
    </source>
</evidence>
<evidence type="ECO:0000256" key="2">
    <source>
        <dbReference type="SAM" id="MobiDB-lite"/>
    </source>
</evidence>
<feature type="compositionally biased region" description="Low complexity" evidence="2">
    <location>
        <begin position="159"/>
        <end position="176"/>
    </location>
</feature>
<sequence>MAPSKLSSGSAIIRFYDPDIQAKDALGRTQEQILAWDDNHLENSHNYIQMLFPLPEGSPFNYEAPVIDLDTMKAFRSNGELRKRLRRSFERILTFYGFTTSVHPEVASEDQKDADRVGRQEDTTTETTSKNATATVGSANEDSQTAQASPAEGAPAHDTTTSTTPTETPSVEASAPSEVSSFSYHVVRGPNWRKASRNWCGRFNHNHLRITRILRCLRVLGLQAECDAFFAALKRVYNDSAVSIGARTMEFWTRAVQRPLYIAPDDDEIEWLKTWEAGQQKEQM</sequence>
<keyword evidence="5" id="KW-1185">Reference proteome</keyword>
<dbReference type="GO" id="GO:0016020">
    <property type="term" value="C:membrane"/>
    <property type="evidence" value="ECO:0007669"/>
    <property type="project" value="InterPro"/>
</dbReference>
<dbReference type="PANTHER" id="PTHR14015">
    <property type="entry name" value="OPIOID GROWTH FACTOR RECEPTOR OGFR ZETA-TYPE OPIOID RECEPTOR"/>
    <property type="match status" value="1"/>
</dbReference>
<accession>A0A162YYF7</accession>
<dbReference type="GO" id="GO:0140625">
    <property type="term" value="F:opioid growth factor receptor activity"/>
    <property type="evidence" value="ECO:0007669"/>
    <property type="project" value="InterPro"/>
</dbReference>
<reference evidence="4 5" key="1">
    <citation type="journal article" date="2016" name="Sci. Rep.">
        <title>Draft genome sequencing and secretome analysis of fungal phytopathogen Ascochyta rabiei provides insight into the necrotrophic effector repertoire.</title>
        <authorList>
            <person name="Verma S."/>
            <person name="Gazara R.K."/>
            <person name="Nizam S."/>
            <person name="Parween S."/>
            <person name="Chattopadhyay D."/>
            <person name="Verma P.K."/>
        </authorList>
    </citation>
    <scope>NUCLEOTIDE SEQUENCE [LARGE SCALE GENOMIC DNA]</scope>
    <source>
        <strain evidence="4 5">ArDII</strain>
    </source>
</reference>
<feature type="compositionally biased region" description="Basic and acidic residues" evidence="2">
    <location>
        <begin position="109"/>
        <end position="122"/>
    </location>
</feature>
<feature type="region of interest" description="Disordered" evidence="2">
    <location>
        <begin position="105"/>
        <end position="176"/>
    </location>
</feature>
<feature type="compositionally biased region" description="Low complexity" evidence="2">
    <location>
        <begin position="125"/>
        <end position="135"/>
    </location>
</feature>
<dbReference type="AlphaFoldDB" id="A0A162YYF7"/>
<evidence type="ECO:0000259" key="3">
    <source>
        <dbReference type="Pfam" id="PF04664"/>
    </source>
</evidence>
<dbReference type="Pfam" id="PF04664">
    <property type="entry name" value="OGFr_N"/>
    <property type="match status" value="2"/>
</dbReference>
<dbReference type="EMBL" id="JYNV01000281">
    <property type="protein sequence ID" value="KZM20299.1"/>
    <property type="molecule type" value="Genomic_DNA"/>
</dbReference>
<dbReference type="PANTHER" id="PTHR14015:SF2">
    <property type="entry name" value="OPIOID GROWTH FACTOR RECEPTOR (OGFR) CONSERVED DOMAIN-CONTAINING PROTEIN"/>
    <property type="match status" value="1"/>
</dbReference>
<proteinExistence type="inferred from homology"/>
<comment type="similarity">
    <text evidence="1">Belongs to the opioid growth factor receptor family.</text>
</comment>
<feature type="compositionally biased region" description="Polar residues" evidence="2">
    <location>
        <begin position="136"/>
        <end position="148"/>
    </location>
</feature>
<feature type="domain" description="Opioid growth factor receptor (OGFr) conserved" evidence="3">
    <location>
        <begin position="13"/>
        <end position="99"/>
    </location>
</feature>
<evidence type="ECO:0000313" key="5">
    <source>
        <dbReference type="Proteomes" id="UP000076837"/>
    </source>
</evidence>
<evidence type="ECO:0000256" key="1">
    <source>
        <dbReference type="ARBA" id="ARBA00010365"/>
    </source>
</evidence>
<gene>
    <name evidence="4" type="ORF">ST47_g8480</name>
</gene>
<dbReference type="InterPro" id="IPR039574">
    <property type="entry name" value="OGFr"/>
</dbReference>
<name>A0A162YYF7_DIDRA</name>
<dbReference type="Proteomes" id="UP000076837">
    <property type="component" value="Unassembled WGS sequence"/>
</dbReference>